<keyword evidence="4" id="KW-0804">Transcription</keyword>
<evidence type="ECO:0000256" key="1">
    <source>
        <dbReference type="ARBA" id="ARBA00009437"/>
    </source>
</evidence>
<keyword evidence="7" id="KW-1185">Reference proteome</keyword>
<dbReference type="AlphaFoldDB" id="A0A419R5I5"/>
<name>A0A419R5I5_9SPHN</name>
<dbReference type="Pfam" id="PF03466">
    <property type="entry name" value="LysR_substrate"/>
    <property type="match status" value="1"/>
</dbReference>
<dbReference type="InterPro" id="IPR000847">
    <property type="entry name" value="LysR_HTH_N"/>
</dbReference>
<dbReference type="PANTHER" id="PTHR30537">
    <property type="entry name" value="HTH-TYPE TRANSCRIPTIONAL REGULATOR"/>
    <property type="match status" value="1"/>
</dbReference>
<dbReference type="SUPFAM" id="SSF46785">
    <property type="entry name" value="Winged helix' DNA-binding domain"/>
    <property type="match status" value="1"/>
</dbReference>
<reference evidence="6 7" key="1">
    <citation type="submission" date="2018-09" db="EMBL/GenBank/DDBJ databases">
        <title>Altererythrobacter sp.Ery1 and Ery12, the genome sequencing of novel strains in genus Alterythrobacter.</title>
        <authorList>
            <person name="Cheng H."/>
            <person name="Wu Y.-H."/>
            <person name="Fang C."/>
            <person name="Xu X.-W."/>
        </authorList>
    </citation>
    <scope>NUCLEOTIDE SEQUENCE [LARGE SCALE GENOMIC DNA]</scope>
    <source>
        <strain evidence="6 7">Ery12</strain>
    </source>
</reference>
<evidence type="ECO:0000256" key="2">
    <source>
        <dbReference type="ARBA" id="ARBA00023015"/>
    </source>
</evidence>
<dbReference type="RefSeq" id="WP_120105989.1">
    <property type="nucleotide sequence ID" value="NZ_RAHJ01000003.1"/>
</dbReference>
<sequence>MSKLPDLDAWAIFARAADLGSFARTADDLGLSKPTVSKAVTRLEQRLGVALFHRTSRQIALTESGEAVLDRARRILAEGEAAEAELSAQADMPSGTVRMTAPMSFGIKRLGPILSRFLEIYPDVAFDLELSDARVDVIAGGFDLALRIGTLNDSSLRARRLCTVRRPIVSAPEYMERVGWPVHPRQLEGMEAVCYSNLSSPDVWHLKHPTEGEYNIRMAGRFRSNNADIVVPWLVSGQGVAVQPEFVVQKELDEGSLVEILPGWSLEPISLYVVTPPTTLRPARVRVLIDFLVDNLAENC</sequence>
<dbReference type="Gene3D" id="1.10.10.10">
    <property type="entry name" value="Winged helix-like DNA-binding domain superfamily/Winged helix DNA-binding domain"/>
    <property type="match status" value="1"/>
</dbReference>
<evidence type="ECO:0000313" key="6">
    <source>
        <dbReference type="EMBL" id="RJX71152.1"/>
    </source>
</evidence>
<comment type="similarity">
    <text evidence="1">Belongs to the LysR transcriptional regulatory family.</text>
</comment>
<evidence type="ECO:0000256" key="4">
    <source>
        <dbReference type="ARBA" id="ARBA00023163"/>
    </source>
</evidence>
<dbReference type="Proteomes" id="UP000284322">
    <property type="component" value="Unassembled WGS sequence"/>
</dbReference>
<dbReference type="SUPFAM" id="SSF53850">
    <property type="entry name" value="Periplasmic binding protein-like II"/>
    <property type="match status" value="1"/>
</dbReference>
<evidence type="ECO:0000313" key="7">
    <source>
        <dbReference type="Proteomes" id="UP000284322"/>
    </source>
</evidence>
<dbReference type="PRINTS" id="PR00039">
    <property type="entry name" value="HTHLYSR"/>
</dbReference>
<accession>A0A419R5I5</accession>
<keyword evidence="3" id="KW-0238">DNA-binding</keyword>
<feature type="domain" description="HTH lysR-type" evidence="5">
    <location>
        <begin position="5"/>
        <end position="62"/>
    </location>
</feature>
<dbReference type="GO" id="GO:0006351">
    <property type="term" value="P:DNA-templated transcription"/>
    <property type="evidence" value="ECO:0007669"/>
    <property type="project" value="TreeGrafter"/>
</dbReference>
<dbReference type="PANTHER" id="PTHR30537:SF5">
    <property type="entry name" value="HTH-TYPE TRANSCRIPTIONAL ACTIVATOR TTDR-RELATED"/>
    <property type="match status" value="1"/>
</dbReference>
<evidence type="ECO:0000256" key="3">
    <source>
        <dbReference type="ARBA" id="ARBA00023125"/>
    </source>
</evidence>
<dbReference type="InterPro" id="IPR036388">
    <property type="entry name" value="WH-like_DNA-bd_sf"/>
</dbReference>
<comment type="caution">
    <text evidence="6">The sequence shown here is derived from an EMBL/GenBank/DDBJ whole genome shotgun (WGS) entry which is preliminary data.</text>
</comment>
<dbReference type="GO" id="GO:0043565">
    <property type="term" value="F:sequence-specific DNA binding"/>
    <property type="evidence" value="ECO:0007669"/>
    <property type="project" value="TreeGrafter"/>
</dbReference>
<dbReference type="GO" id="GO:0003700">
    <property type="term" value="F:DNA-binding transcription factor activity"/>
    <property type="evidence" value="ECO:0007669"/>
    <property type="project" value="InterPro"/>
</dbReference>
<proteinExistence type="inferred from homology"/>
<dbReference type="InterPro" id="IPR036390">
    <property type="entry name" value="WH_DNA-bd_sf"/>
</dbReference>
<dbReference type="PROSITE" id="PS50931">
    <property type="entry name" value="HTH_LYSR"/>
    <property type="match status" value="1"/>
</dbReference>
<organism evidence="6 7">
    <name type="scientific">Tsuneonella suprasediminis</name>
    <dbReference type="NCBI Taxonomy" id="2306996"/>
    <lineage>
        <taxon>Bacteria</taxon>
        <taxon>Pseudomonadati</taxon>
        <taxon>Pseudomonadota</taxon>
        <taxon>Alphaproteobacteria</taxon>
        <taxon>Sphingomonadales</taxon>
        <taxon>Erythrobacteraceae</taxon>
        <taxon>Tsuneonella</taxon>
    </lineage>
</organism>
<dbReference type="InterPro" id="IPR058163">
    <property type="entry name" value="LysR-type_TF_proteobact-type"/>
</dbReference>
<dbReference type="CDD" id="cd08422">
    <property type="entry name" value="PBP2_CrgA_like"/>
    <property type="match status" value="1"/>
</dbReference>
<keyword evidence="2" id="KW-0805">Transcription regulation</keyword>
<dbReference type="Gene3D" id="3.40.190.290">
    <property type="match status" value="1"/>
</dbReference>
<dbReference type="OrthoDB" id="9793571at2"/>
<dbReference type="InterPro" id="IPR005119">
    <property type="entry name" value="LysR_subst-bd"/>
</dbReference>
<protein>
    <submittedName>
        <fullName evidence="6">LysR family transcriptional regulator</fullName>
    </submittedName>
</protein>
<dbReference type="Pfam" id="PF00126">
    <property type="entry name" value="HTH_1"/>
    <property type="match status" value="1"/>
</dbReference>
<dbReference type="FunFam" id="1.10.10.10:FF:000001">
    <property type="entry name" value="LysR family transcriptional regulator"/>
    <property type="match status" value="1"/>
</dbReference>
<evidence type="ECO:0000259" key="5">
    <source>
        <dbReference type="PROSITE" id="PS50931"/>
    </source>
</evidence>
<dbReference type="EMBL" id="RAHJ01000003">
    <property type="protein sequence ID" value="RJX71152.1"/>
    <property type="molecule type" value="Genomic_DNA"/>
</dbReference>
<gene>
    <name evidence="6" type="ORF">D6858_00470</name>
</gene>